<organism evidence="1 2">
    <name type="scientific">Paraburkholderia humisilvae</name>
    <dbReference type="NCBI Taxonomy" id="627669"/>
    <lineage>
        <taxon>Bacteria</taxon>
        <taxon>Pseudomonadati</taxon>
        <taxon>Pseudomonadota</taxon>
        <taxon>Betaproteobacteria</taxon>
        <taxon>Burkholderiales</taxon>
        <taxon>Burkholderiaceae</taxon>
        <taxon>Paraburkholderia</taxon>
    </lineage>
</organism>
<keyword evidence="2" id="KW-1185">Reference proteome</keyword>
<evidence type="ECO:0000313" key="2">
    <source>
        <dbReference type="Proteomes" id="UP000494363"/>
    </source>
</evidence>
<sequence length="96" mass="10605">MACVPASEVLSDVAIDREDVVDKEFVAPPDGSEGMNEHTIARFYCRAVGGHAWLRKQALLSPQLPSITRLSERPNTNVWPVPSPLYWISRSPTASD</sequence>
<accession>A0A6J5FBJ9</accession>
<dbReference type="EMBL" id="CADIKH010000141">
    <property type="protein sequence ID" value="CAB3774626.1"/>
    <property type="molecule type" value="Genomic_DNA"/>
</dbReference>
<proteinExistence type="predicted"/>
<evidence type="ECO:0000313" key="1">
    <source>
        <dbReference type="EMBL" id="CAB3774626.1"/>
    </source>
</evidence>
<dbReference type="AlphaFoldDB" id="A0A6J5FBJ9"/>
<protein>
    <submittedName>
        <fullName evidence="1">Uncharacterized protein</fullName>
    </submittedName>
</protein>
<dbReference type="Proteomes" id="UP000494363">
    <property type="component" value="Unassembled WGS sequence"/>
</dbReference>
<name>A0A6J5FBJ9_9BURK</name>
<reference evidence="1 2" key="1">
    <citation type="submission" date="2020-04" db="EMBL/GenBank/DDBJ databases">
        <authorList>
            <person name="De Canck E."/>
        </authorList>
    </citation>
    <scope>NUCLEOTIDE SEQUENCE [LARGE SCALE GENOMIC DNA]</scope>
    <source>
        <strain evidence="1 2">LMG 29542</strain>
    </source>
</reference>
<gene>
    <name evidence="1" type="ORF">LMG29542_08004</name>
</gene>